<dbReference type="RefSeq" id="WP_162644279.1">
    <property type="nucleotide sequence ID" value="NZ_CP048286.1"/>
</dbReference>
<dbReference type="AlphaFoldDB" id="A0A6C0P6X8"/>
<dbReference type="Proteomes" id="UP000479114">
    <property type="component" value="Chromosome"/>
</dbReference>
<proteinExistence type="predicted"/>
<sequence>MTKILVTGASGNGGQAVSRALLQAGFEVRMADVFPVAAADLREAEFIRCDTRTAADVRRAVEGVDGVVHLAAWHCAHNPPVSDETIFAVNVDGTFQVLEACKQEGVQAIVYASSMAYGWGSVYGVTKVIGEDLCRSYHEMTNASIAMLRYHEFIPRPYLEFGERLLRNGVDRRDVASATVAAMQGALDKRFGLFRTIVHTDHGIPDEVVRDFRNQGPAWCETQVPGACQLIEKYRISLPNQVEQHDLSEAAQLLGWRPAVGFVEFLRDLKARDEQGMDVANLVVPSELPSEH</sequence>
<reference evidence="2 3" key="1">
    <citation type="submission" date="2020-02" db="EMBL/GenBank/DDBJ databases">
        <title>Paenibacillus sp. nov., isolated from rhizosphere soil of tomato.</title>
        <authorList>
            <person name="Weon H.-Y."/>
            <person name="Lee S.A."/>
        </authorList>
    </citation>
    <scope>NUCLEOTIDE SEQUENCE [LARGE SCALE GENOMIC DNA]</scope>
    <source>
        <strain evidence="2 3">14171R-81</strain>
    </source>
</reference>
<gene>
    <name evidence="2" type="ORF">GZH47_28165</name>
</gene>
<protein>
    <submittedName>
        <fullName evidence="2">NAD(P)-dependent oxidoreductase</fullName>
    </submittedName>
</protein>
<keyword evidence="3" id="KW-1185">Reference proteome</keyword>
<feature type="domain" description="NAD-dependent epimerase/dehydratase" evidence="1">
    <location>
        <begin position="4"/>
        <end position="152"/>
    </location>
</feature>
<dbReference type="InterPro" id="IPR036291">
    <property type="entry name" value="NAD(P)-bd_dom_sf"/>
</dbReference>
<evidence type="ECO:0000313" key="2">
    <source>
        <dbReference type="EMBL" id="QHW34287.1"/>
    </source>
</evidence>
<dbReference type="Gene3D" id="3.40.50.720">
    <property type="entry name" value="NAD(P)-binding Rossmann-like Domain"/>
    <property type="match status" value="1"/>
</dbReference>
<dbReference type="KEGG" id="prz:GZH47_28165"/>
<accession>A0A6C0P6X8</accession>
<evidence type="ECO:0000259" key="1">
    <source>
        <dbReference type="Pfam" id="PF01370"/>
    </source>
</evidence>
<name>A0A6C0P6X8_9BACL</name>
<dbReference type="PANTHER" id="PTHR43245">
    <property type="entry name" value="BIFUNCTIONAL POLYMYXIN RESISTANCE PROTEIN ARNA"/>
    <property type="match status" value="1"/>
</dbReference>
<evidence type="ECO:0000313" key="3">
    <source>
        <dbReference type="Proteomes" id="UP000479114"/>
    </source>
</evidence>
<organism evidence="2 3">
    <name type="scientific">Paenibacillus rhizovicinus</name>
    <dbReference type="NCBI Taxonomy" id="2704463"/>
    <lineage>
        <taxon>Bacteria</taxon>
        <taxon>Bacillati</taxon>
        <taxon>Bacillota</taxon>
        <taxon>Bacilli</taxon>
        <taxon>Bacillales</taxon>
        <taxon>Paenibacillaceae</taxon>
        <taxon>Paenibacillus</taxon>
    </lineage>
</organism>
<dbReference type="Pfam" id="PF01370">
    <property type="entry name" value="Epimerase"/>
    <property type="match status" value="1"/>
</dbReference>
<dbReference type="InterPro" id="IPR050177">
    <property type="entry name" value="Lipid_A_modif_metabolic_enz"/>
</dbReference>
<dbReference type="SUPFAM" id="SSF51735">
    <property type="entry name" value="NAD(P)-binding Rossmann-fold domains"/>
    <property type="match status" value="1"/>
</dbReference>
<dbReference type="InterPro" id="IPR001509">
    <property type="entry name" value="Epimerase_deHydtase"/>
</dbReference>
<dbReference type="EMBL" id="CP048286">
    <property type="protein sequence ID" value="QHW34287.1"/>
    <property type="molecule type" value="Genomic_DNA"/>
</dbReference>